<feature type="compositionally biased region" description="Basic and acidic residues" evidence="1">
    <location>
        <begin position="1"/>
        <end position="24"/>
    </location>
</feature>
<gene>
    <name evidence="2" type="ORF">S12H4_23791</name>
</gene>
<sequence>KKAIEQLRKDTDETINRLHNEIKASKAARQKRKDEQHRTE</sequence>
<evidence type="ECO:0000256" key="1">
    <source>
        <dbReference type="SAM" id="MobiDB-lite"/>
    </source>
</evidence>
<feature type="region of interest" description="Disordered" evidence="1">
    <location>
        <begin position="1"/>
        <end position="40"/>
    </location>
</feature>
<protein>
    <submittedName>
        <fullName evidence="2">Uncharacterized protein</fullName>
    </submittedName>
</protein>
<proteinExistence type="predicted"/>
<name>X1SZI1_9ZZZZ</name>
<accession>X1SZI1</accession>
<feature type="non-terminal residue" evidence="2">
    <location>
        <position position="1"/>
    </location>
</feature>
<comment type="caution">
    <text evidence="2">The sequence shown here is derived from an EMBL/GenBank/DDBJ whole genome shotgun (WGS) entry which is preliminary data.</text>
</comment>
<dbReference type="AlphaFoldDB" id="X1SZI1"/>
<organism evidence="2">
    <name type="scientific">marine sediment metagenome</name>
    <dbReference type="NCBI Taxonomy" id="412755"/>
    <lineage>
        <taxon>unclassified sequences</taxon>
        <taxon>metagenomes</taxon>
        <taxon>ecological metagenomes</taxon>
    </lineage>
</organism>
<dbReference type="EMBL" id="BARW01012721">
    <property type="protein sequence ID" value="GAI73239.1"/>
    <property type="molecule type" value="Genomic_DNA"/>
</dbReference>
<reference evidence="2" key="1">
    <citation type="journal article" date="2014" name="Front. Microbiol.">
        <title>High frequency of phylogenetically diverse reductive dehalogenase-homologous genes in deep subseafloor sedimentary metagenomes.</title>
        <authorList>
            <person name="Kawai M."/>
            <person name="Futagami T."/>
            <person name="Toyoda A."/>
            <person name="Takaki Y."/>
            <person name="Nishi S."/>
            <person name="Hori S."/>
            <person name="Arai W."/>
            <person name="Tsubouchi T."/>
            <person name="Morono Y."/>
            <person name="Uchiyama I."/>
            <person name="Ito T."/>
            <person name="Fujiyama A."/>
            <person name="Inagaki F."/>
            <person name="Takami H."/>
        </authorList>
    </citation>
    <scope>NUCLEOTIDE SEQUENCE</scope>
    <source>
        <strain evidence="2">Expedition CK06-06</strain>
    </source>
</reference>
<evidence type="ECO:0000313" key="2">
    <source>
        <dbReference type="EMBL" id="GAI73239.1"/>
    </source>
</evidence>